<dbReference type="InterPro" id="IPR036259">
    <property type="entry name" value="MFS_trans_sf"/>
</dbReference>
<feature type="transmembrane region" description="Helical" evidence="5">
    <location>
        <begin position="161"/>
        <end position="180"/>
    </location>
</feature>
<evidence type="ECO:0000256" key="3">
    <source>
        <dbReference type="ARBA" id="ARBA00022989"/>
    </source>
</evidence>
<accession>A0A8J7KZI0</accession>
<feature type="transmembrane region" description="Helical" evidence="5">
    <location>
        <begin position="201"/>
        <end position="223"/>
    </location>
</feature>
<proteinExistence type="predicted"/>
<dbReference type="GO" id="GO:0022857">
    <property type="term" value="F:transmembrane transporter activity"/>
    <property type="evidence" value="ECO:0007669"/>
    <property type="project" value="InterPro"/>
</dbReference>
<dbReference type="InterPro" id="IPR011701">
    <property type="entry name" value="MFS"/>
</dbReference>
<feature type="transmembrane region" description="Helical" evidence="5">
    <location>
        <begin position="352"/>
        <end position="369"/>
    </location>
</feature>
<feature type="transmembrane region" description="Helical" evidence="5">
    <location>
        <begin position="267"/>
        <end position="285"/>
    </location>
</feature>
<dbReference type="PANTHER" id="PTHR23514:SF13">
    <property type="entry name" value="INNER MEMBRANE PROTEIN YBJJ"/>
    <property type="match status" value="1"/>
</dbReference>
<reference evidence="7" key="1">
    <citation type="submission" date="2020-11" db="EMBL/GenBank/DDBJ databases">
        <title>Sequencing the genomes of 1000 actinobacteria strains.</title>
        <authorList>
            <person name="Klenk H.-P."/>
        </authorList>
    </citation>
    <scope>NUCLEOTIDE SEQUENCE</scope>
    <source>
        <strain evidence="7">DSM 45356</strain>
    </source>
</reference>
<comment type="subcellular location">
    <subcellularLocation>
        <location evidence="1">Cell membrane</location>
        <topology evidence="1">Multi-pass membrane protein</topology>
    </subcellularLocation>
</comment>
<dbReference type="GO" id="GO:0005886">
    <property type="term" value="C:plasma membrane"/>
    <property type="evidence" value="ECO:0007669"/>
    <property type="project" value="UniProtKB-SubCell"/>
</dbReference>
<dbReference type="Proteomes" id="UP000622552">
    <property type="component" value="Unassembled WGS sequence"/>
</dbReference>
<feature type="transmembrane region" description="Helical" evidence="5">
    <location>
        <begin position="70"/>
        <end position="89"/>
    </location>
</feature>
<feature type="domain" description="Major facilitator superfamily (MFS) profile" evidence="6">
    <location>
        <begin position="1"/>
        <end position="378"/>
    </location>
</feature>
<dbReference type="InterPro" id="IPR051788">
    <property type="entry name" value="MFS_Transporter"/>
</dbReference>
<keyword evidence="4 5" id="KW-0472">Membrane</keyword>
<comment type="caution">
    <text evidence="7">The sequence shown here is derived from an EMBL/GenBank/DDBJ whole genome shotgun (WGS) entry which is preliminary data.</text>
</comment>
<dbReference type="AlphaFoldDB" id="A0A8J7KZI0"/>
<organism evidence="7 8">
    <name type="scientific">Longispora fulva</name>
    <dbReference type="NCBI Taxonomy" id="619741"/>
    <lineage>
        <taxon>Bacteria</taxon>
        <taxon>Bacillati</taxon>
        <taxon>Actinomycetota</taxon>
        <taxon>Actinomycetes</taxon>
        <taxon>Micromonosporales</taxon>
        <taxon>Micromonosporaceae</taxon>
        <taxon>Longispora</taxon>
    </lineage>
</organism>
<feature type="transmembrane region" description="Helical" evidence="5">
    <location>
        <begin position="95"/>
        <end position="113"/>
    </location>
</feature>
<protein>
    <submittedName>
        <fullName evidence="7">MFS family permease</fullName>
    </submittedName>
</protein>
<feature type="transmembrane region" description="Helical" evidence="5">
    <location>
        <begin position="41"/>
        <end position="58"/>
    </location>
</feature>
<feature type="transmembrane region" description="Helical" evidence="5">
    <location>
        <begin position="134"/>
        <end position="155"/>
    </location>
</feature>
<evidence type="ECO:0000256" key="1">
    <source>
        <dbReference type="ARBA" id="ARBA00004651"/>
    </source>
</evidence>
<gene>
    <name evidence="7" type="ORF">IW245_007271</name>
</gene>
<dbReference type="Pfam" id="PF07690">
    <property type="entry name" value="MFS_1"/>
    <property type="match status" value="1"/>
</dbReference>
<dbReference type="PANTHER" id="PTHR23514">
    <property type="entry name" value="BYPASS OF STOP CODON PROTEIN 6"/>
    <property type="match status" value="1"/>
</dbReference>
<keyword evidence="8" id="KW-1185">Reference proteome</keyword>
<dbReference type="RefSeq" id="WP_197007553.1">
    <property type="nucleotide sequence ID" value="NZ_BONS01000019.1"/>
</dbReference>
<dbReference type="Gene3D" id="1.20.1250.20">
    <property type="entry name" value="MFS general substrate transporter like domains"/>
    <property type="match status" value="2"/>
</dbReference>
<sequence>MINRARWGTTLTFALAGLLMGVWVTRIPALAATFHLDAGQVGLAVLAWGVGALVAMQSMRAVMLRFGSHAVLRVATPLTALSLVLVAAAPNYPGLLAAVVVYGMVFGMMDIGMNSQAVTVEQAHGGSIMNGMHAGWSVGALTGGLAGAGTAALGLTFGQALVAAAAVGVPAALALGFTYLPDARGARVAGGAPRRKLPRTVYLIGALAFAAFLVEGSIADWSGLYLSGDLGSTEAVAALGYPLFEFSMIIGRLFGDRLRNRFGTRNMLVGSGAATALVLVGLILAPGPFGGLTALFVVGFAICTVIPITMSMAGTVGGAQSGASVAQVGAMGYTGLLLGPVVLGFAADHSSLRTALWIVVGVSVAIAVGSRLTRPGTVLPVAVEERELVNA</sequence>
<dbReference type="PROSITE" id="PS50850">
    <property type="entry name" value="MFS"/>
    <property type="match status" value="1"/>
</dbReference>
<dbReference type="SUPFAM" id="SSF103473">
    <property type="entry name" value="MFS general substrate transporter"/>
    <property type="match status" value="1"/>
</dbReference>
<dbReference type="EMBL" id="JADOUF010000001">
    <property type="protein sequence ID" value="MBG6141077.1"/>
    <property type="molecule type" value="Genomic_DNA"/>
</dbReference>
<evidence type="ECO:0000259" key="6">
    <source>
        <dbReference type="PROSITE" id="PS50850"/>
    </source>
</evidence>
<feature type="transmembrane region" description="Helical" evidence="5">
    <location>
        <begin position="325"/>
        <end position="346"/>
    </location>
</feature>
<dbReference type="InterPro" id="IPR020846">
    <property type="entry name" value="MFS_dom"/>
</dbReference>
<feature type="transmembrane region" description="Helical" evidence="5">
    <location>
        <begin position="235"/>
        <end position="255"/>
    </location>
</feature>
<feature type="transmembrane region" description="Helical" evidence="5">
    <location>
        <begin position="291"/>
        <end position="313"/>
    </location>
</feature>
<name>A0A8J7KZI0_9ACTN</name>
<evidence type="ECO:0000256" key="5">
    <source>
        <dbReference type="SAM" id="Phobius"/>
    </source>
</evidence>
<keyword evidence="2 5" id="KW-0812">Transmembrane</keyword>
<evidence type="ECO:0000313" key="8">
    <source>
        <dbReference type="Proteomes" id="UP000622552"/>
    </source>
</evidence>
<keyword evidence="3 5" id="KW-1133">Transmembrane helix</keyword>
<evidence type="ECO:0000256" key="2">
    <source>
        <dbReference type="ARBA" id="ARBA00022692"/>
    </source>
</evidence>
<dbReference type="CDD" id="cd17393">
    <property type="entry name" value="MFS_MosC_like"/>
    <property type="match status" value="1"/>
</dbReference>
<evidence type="ECO:0000313" key="7">
    <source>
        <dbReference type="EMBL" id="MBG6141077.1"/>
    </source>
</evidence>
<evidence type="ECO:0000256" key="4">
    <source>
        <dbReference type="ARBA" id="ARBA00023136"/>
    </source>
</evidence>